<dbReference type="InterPro" id="IPR049286">
    <property type="entry name" value="DUF6844"/>
</dbReference>
<feature type="domain" description="DUF6844" evidence="2">
    <location>
        <begin position="146"/>
        <end position="236"/>
    </location>
</feature>
<keyword evidence="1" id="KW-0732">Signal</keyword>
<comment type="caution">
    <text evidence="3">The sequence shown here is derived from an EMBL/GenBank/DDBJ whole genome shotgun (WGS) entry which is preliminary data.</text>
</comment>
<dbReference type="Pfam" id="PF20891">
    <property type="entry name" value="DUF6844"/>
    <property type="match status" value="1"/>
</dbReference>
<proteinExistence type="predicted"/>
<protein>
    <recommendedName>
        <fullName evidence="2">DUF6844 domain-containing protein</fullName>
    </recommendedName>
</protein>
<dbReference type="RefSeq" id="WP_172230638.1">
    <property type="nucleotide sequence ID" value="NZ_CP035946.1"/>
</dbReference>
<name>A0ABS7WRF9_9BACT</name>
<dbReference type="Proteomes" id="UP000786183">
    <property type="component" value="Unassembled WGS sequence"/>
</dbReference>
<sequence length="445" mass="49356">MKKILFIGSLVVASLLYAQDIQNTQISQQDINTQNEMSNASTKDISPKSIEDFFEEFADKFDIEYGVSKNAKTFYTGKSTVIINDTDPQFAQALQNAYQKAMLNLQSEFVKDAFGRIATSKIQSYEADNSTNAREFEELPKGGAIKQILNKLSQLAGAKLDKALNDLGIDTKSLSEDRKKTLLKQEFLSKTITSALGSMSGLVPVQTIVTQRRGEYDVGVIAVISNKTRQLAKDMALSRKSNIKGKGKAISEYLPKDKKGFLNEYGIRLIYDENGAPVILSYGNWGYVADSSNAKKTNILEDSAKETALTMADAAIVEFINTSISLKDERTTGESYEDIIKQSINLNDNSTQVQTQNITNIIDKVNSKIKASASGKIRGIRTLKKWSYTSENGIEHVGAVRFYSYENLANANEALKPKTNTQKNEVKKSSNIQRNSNIINDIDDF</sequence>
<feature type="chain" id="PRO_5045605150" description="DUF6844 domain-containing protein" evidence="1">
    <location>
        <begin position="19"/>
        <end position="445"/>
    </location>
</feature>
<reference evidence="3 4" key="1">
    <citation type="submission" date="2020-07" db="EMBL/GenBank/DDBJ databases">
        <title>Transfer of Campylobacter canadensis to the novel genus Avispirillum gen. nov., that also includes two novel species recovered from migratory waterfowl: Avispirillum anseris sp. nov. and Avispirillum brantae sp. nov.</title>
        <authorList>
            <person name="Miller W.G."/>
            <person name="Chapman M.H."/>
            <person name="Yee E."/>
            <person name="Inglis G.D."/>
        </authorList>
    </citation>
    <scope>NUCLEOTIDE SEQUENCE [LARGE SCALE GENOMIC DNA]</scope>
    <source>
        <strain evidence="3 4">L283</strain>
    </source>
</reference>
<keyword evidence="4" id="KW-1185">Reference proteome</keyword>
<gene>
    <name evidence="3" type="ORF">AVCANL283_02125</name>
</gene>
<evidence type="ECO:0000313" key="4">
    <source>
        <dbReference type="Proteomes" id="UP000786183"/>
    </source>
</evidence>
<evidence type="ECO:0000256" key="1">
    <source>
        <dbReference type="SAM" id="SignalP"/>
    </source>
</evidence>
<dbReference type="EMBL" id="JACGBB010000003">
    <property type="protein sequence ID" value="MBZ7986917.1"/>
    <property type="molecule type" value="Genomic_DNA"/>
</dbReference>
<evidence type="ECO:0000259" key="2">
    <source>
        <dbReference type="Pfam" id="PF20891"/>
    </source>
</evidence>
<organism evidence="3 4">
    <name type="scientific">Campylobacter canadensis</name>
    <dbReference type="NCBI Taxonomy" id="449520"/>
    <lineage>
        <taxon>Bacteria</taxon>
        <taxon>Pseudomonadati</taxon>
        <taxon>Campylobacterota</taxon>
        <taxon>Epsilonproteobacteria</taxon>
        <taxon>Campylobacterales</taxon>
        <taxon>Campylobacteraceae</taxon>
        <taxon>Campylobacter</taxon>
    </lineage>
</organism>
<accession>A0ABS7WRF9</accession>
<feature type="signal peptide" evidence="1">
    <location>
        <begin position="1"/>
        <end position="18"/>
    </location>
</feature>
<evidence type="ECO:0000313" key="3">
    <source>
        <dbReference type="EMBL" id="MBZ7986917.1"/>
    </source>
</evidence>